<name>A0AAN7EA17_QUERU</name>
<comment type="caution">
    <text evidence="10">The sequence shown here is derived from an EMBL/GenBank/DDBJ whole genome shotgun (WGS) entry which is preliminary data.</text>
</comment>
<dbReference type="FunFam" id="3.40.50.300:FF:001091">
    <property type="entry name" value="Probable disease resistance protein At1g61300"/>
    <property type="match status" value="1"/>
</dbReference>
<dbReference type="Gene3D" id="1.10.8.430">
    <property type="entry name" value="Helical domain of apoptotic protease-activating factors"/>
    <property type="match status" value="1"/>
</dbReference>
<dbReference type="InterPro" id="IPR042197">
    <property type="entry name" value="Apaf_helical"/>
</dbReference>
<evidence type="ECO:0000259" key="7">
    <source>
        <dbReference type="Pfam" id="PF18052"/>
    </source>
</evidence>
<dbReference type="GO" id="GO:0005524">
    <property type="term" value="F:ATP binding"/>
    <property type="evidence" value="ECO:0007669"/>
    <property type="project" value="UniProtKB-KW"/>
</dbReference>
<dbReference type="InterPro" id="IPR002182">
    <property type="entry name" value="NB-ARC"/>
</dbReference>
<keyword evidence="2" id="KW-0677">Repeat</keyword>
<evidence type="ECO:0000259" key="8">
    <source>
        <dbReference type="Pfam" id="PF23559"/>
    </source>
</evidence>
<sequence>MIQAVLADAERRQVGEERVKLWLQRLKDVAYDADDVLDELAYELLRRKVEIQNQMKRKVCFFFSFSNPLAFRIKMANKVKTIHESLKRINDEANGFGLIRAGSINGNPETIPNRETDSFLDHSEVVGRKDSVSEIVKLVTSTTGQQLSVIPIVGMAGLGKTTLAKFVYNHELVKNYFDKKIWVCVSDDFDDKRILRGILESLTGNPSQLESKDAILQNLQKELQGKRYLLILDDVWNEDSLKWDALRGCLLGINSNFGNNIIVTTRSHKVAEIMETLSRQQLEKLDDDECWSIIKKRVSAVPLTPDLEAIGRNIAKKCGGVPLVAKVLGGTMSLKKVKSQWLTIQNSEVWSSLRDSNDMLPILKLSFDYLSPPSLKQCFAYCSIFPKDYVIDKEELIQHWMAEGFLQPSQGSDLVMEDVGIMYFDILVANSLLQDVVKDDYDNIVSCKMHDLVHDLTLSISKLETLIVKGDSMDDISHVRRLSIQSEGEIVPRISFSKDHVRRLRTLVSNANVFGNMLSNFECLRVLILSGSSIIELSESIGRLIHLRFLRISCHNIKVLPKSIAKLYNLQTLNVCYCYNLKELPKDLKNLVNLRYICVDYIFDWWSTILKDIGQLKCLQSFPSFFVKQDAGHRIGELGQLNQLRGLLCIKDLENVRDKEEARSANLAEKAKIDELVFCWDYSKTRKEVNHHNEEDVLEGLQPHQNLKSLRIDNFGGKKFPSWMLRSCDAKDALSLFDNLIEINFYGCTECEEVPTLGCLPCLKFLFIEGMDKVTCIGVKFYTMYSDDSHRNALFPALRKLKLKNMNCLVEWQDVMEVTAARVVFPCLEELTIKDCPQLTSAPCHFQSLNKLEIGGICSTTFEKICSKLTTRTSLDISSVSELSFLPKQIICTSLRSLKIEKCGELSQIPEALHNLSFLETLEVKGCPKLMSFPSTQAAASLLRHLAISCGGEVLPTGLQFCTSLQDLSINDCPNLILIPDLREFRSLTKFEISGCPNLKFIPDIGEVRSLIQVGIFKCQKLTRLPQWLWDCRLNSLAIGGFCEELDVFSILSSMTSIHASLYCLCLYGWTQLNSIPDEIQHFTAIDELSIREFDGMETLPEWLGNISSLQCLLLYLCKNLVYLPTKQAIQHLFRLEINDCPKLKERCAKGSGAEWSKISDILSLFIDNVYIKR</sequence>
<dbReference type="InterPro" id="IPR027417">
    <property type="entry name" value="P-loop_NTPase"/>
</dbReference>
<dbReference type="GO" id="GO:0043531">
    <property type="term" value="F:ADP binding"/>
    <property type="evidence" value="ECO:0007669"/>
    <property type="project" value="InterPro"/>
</dbReference>
<protein>
    <recommendedName>
        <fullName evidence="12">Disease resistance protein RGA3</fullName>
    </recommendedName>
</protein>
<dbReference type="Proteomes" id="UP001324115">
    <property type="component" value="Unassembled WGS sequence"/>
</dbReference>
<evidence type="ECO:0008006" key="12">
    <source>
        <dbReference type="Google" id="ProtNLM"/>
    </source>
</evidence>
<evidence type="ECO:0000256" key="4">
    <source>
        <dbReference type="ARBA" id="ARBA00022821"/>
    </source>
</evidence>
<evidence type="ECO:0000256" key="1">
    <source>
        <dbReference type="ARBA" id="ARBA00022614"/>
    </source>
</evidence>
<dbReference type="GO" id="GO:0006952">
    <property type="term" value="P:defense response"/>
    <property type="evidence" value="ECO:0007669"/>
    <property type="project" value="UniProtKB-KW"/>
</dbReference>
<evidence type="ECO:0000313" key="10">
    <source>
        <dbReference type="EMBL" id="KAK4566336.1"/>
    </source>
</evidence>
<dbReference type="Gene3D" id="3.80.10.10">
    <property type="entry name" value="Ribonuclease Inhibitor"/>
    <property type="match status" value="4"/>
</dbReference>
<keyword evidence="11" id="KW-1185">Reference proteome</keyword>
<dbReference type="InterPro" id="IPR041118">
    <property type="entry name" value="Rx_N"/>
</dbReference>
<dbReference type="Gene3D" id="1.10.10.10">
    <property type="entry name" value="Winged helix-like DNA-binding domain superfamily/Winged helix DNA-binding domain"/>
    <property type="match status" value="1"/>
</dbReference>
<dbReference type="Pfam" id="PF25019">
    <property type="entry name" value="LRR_R13L1-DRL21"/>
    <property type="match status" value="1"/>
</dbReference>
<feature type="domain" description="Disease resistance protein winged helix" evidence="8">
    <location>
        <begin position="384"/>
        <end position="456"/>
    </location>
</feature>
<dbReference type="InterPro" id="IPR032675">
    <property type="entry name" value="LRR_dom_sf"/>
</dbReference>
<organism evidence="10 11">
    <name type="scientific">Quercus rubra</name>
    <name type="common">Northern red oak</name>
    <name type="synonym">Quercus borealis</name>
    <dbReference type="NCBI Taxonomy" id="3512"/>
    <lineage>
        <taxon>Eukaryota</taxon>
        <taxon>Viridiplantae</taxon>
        <taxon>Streptophyta</taxon>
        <taxon>Embryophyta</taxon>
        <taxon>Tracheophyta</taxon>
        <taxon>Spermatophyta</taxon>
        <taxon>Magnoliopsida</taxon>
        <taxon>eudicotyledons</taxon>
        <taxon>Gunneridae</taxon>
        <taxon>Pentapetalae</taxon>
        <taxon>rosids</taxon>
        <taxon>fabids</taxon>
        <taxon>Fagales</taxon>
        <taxon>Fagaceae</taxon>
        <taxon>Quercus</taxon>
    </lineage>
</organism>
<dbReference type="FunFam" id="1.10.10.10:FF:000322">
    <property type="entry name" value="Probable disease resistance protein At1g63360"/>
    <property type="match status" value="1"/>
</dbReference>
<dbReference type="Pfam" id="PF23559">
    <property type="entry name" value="WHD_DRP"/>
    <property type="match status" value="1"/>
</dbReference>
<dbReference type="Pfam" id="PF00931">
    <property type="entry name" value="NB-ARC"/>
    <property type="match status" value="1"/>
</dbReference>
<dbReference type="PRINTS" id="PR00364">
    <property type="entry name" value="DISEASERSIST"/>
</dbReference>
<evidence type="ECO:0000256" key="2">
    <source>
        <dbReference type="ARBA" id="ARBA00022737"/>
    </source>
</evidence>
<evidence type="ECO:0000259" key="6">
    <source>
        <dbReference type="Pfam" id="PF00931"/>
    </source>
</evidence>
<feature type="domain" description="NB-ARC" evidence="6">
    <location>
        <begin position="130"/>
        <end position="300"/>
    </location>
</feature>
<evidence type="ECO:0000256" key="3">
    <source>
        <dbReference type="ARBA" id="ARBA00022741"/>
    </source>
</evidence>
<dbReference type="PANTHER" id="PTHR36766:SF70">
    <property type="entry name" value="DISEASE RESISTANCE PROTEIN RGA4"/>
    <property type="match status" value="1"/>
</dbReference>
<dbReference type="InterPro" id="IPR036388">
    <property type="entry name" value="WH-like_DNA-bd_sf"/>
</dbReference>
<dbReference type="Pfam" id="PF18052">
    <property type="entry name" value="Rx_N"/>
    <property type="match status" value="1"/>
</dbReference>
<dbReference type="EMBL" id="JAXUIC010000010">
    <property type="protein sequence ID" value="KAK4566336.1"/>
    <property type="molecule type" value="Genomic_DNA"/>
</dbReference>
<gene>
    <name evidence="10" type="ORF">RGQ29_002545</name>
</gene>
<feature type="domain" description="Disease resistance N-terminal" evidence="7">
    <location>
        <begin position="1"/>
        <end position="56"/>
    </location>
</feature>
<dbReference type="InterPro" id="IPR058922">
    <property type="entry name" value="WHD_DRP"/>
</dbReference>
<feature type="domain" description="R13L1/DRL21-like LRR repeat region" evidence="9">
    <location>
        <begin position="635"/>
        <end position="771"/>
    </location>
</feature>
<keyword evidence="4" id="KW-0611">Plant defense</keyword>
<keyword evidence="3" id="KW-0547">Nucleotide-binding</keyword>
<dbReference type="SUPFAM" id="SSF52058">
    <property type="entry name" value="L domain-like"/>
    <property type="match status" value="2"/>
</dbReference>
<dbReference type="AlphaFoldDB" id="A0AAN7EA17"/>
<reference evidence="10 11" key="1">
    <citation type="journal article" date="2023" name="G3 (Bethesda)">
        <title>A haplotype-resolved chromosome-scale genome for Quercus rubra L. provides insights into the genetics of adaptive traits for red oak species.</title>
        <authorList>
            <person name="Kapoor B."/>
            <person name="Jenkins J."/>
            <person name="Schmutz J."/>
            <person name="Zhebentyayeva T."/>
            <person name="Kuelheim C."/>
            <person name="Coggeshall M."/>
            <person name="Heim C."/>
            <person name="Lasky J.R."/>
            <person name="Leites L."/>
            <person name="Islam-Faridi N."/>
            <person name="Romero-Severson J."/>
            <person name="DeLeo V.L."/>
            <person name="Lucas S.M."/>
            <person name="Lazic D."/>
            <person name="Gailing O."/>
            <person name="Carlson J."/>
            <person name="Staton M."/>
        </authorList>
    </citation>
    <scope>NUCLEOTIDE SEQUENCE [LARGE SCALE GENOMIC DNA]</scope>
    <source>
        <strain evidence="10">Pseudo-F2</strain>
    </source>
</reference>
<keyword evidence="1" id="KW-0433">Leucine-rich repeat</keyword>
<accession>A0AAN7EA17</accession>
<dbReference type="Gene3D" id="1.20.5.4130">
    <property type="match status" value="1"/>
</dbReference>
<evidence type="ECO:0000313" key="11">
    <source>
        <dbReference type="Proteomes" id="UP001324115"/>
    </source>
</evidence>
<dbReference type="PANTHER" id="PTHR36766">
    <property type="entry name" value="PLANT BROAD-SPECTRUM MILDEW RESISTANCE PROTEIN RPW8"/>
    <property type="match status" value="1"/>
</dbReference>
<proteinExistence type="predicted"/>
<dbReference type="GO" id="GO:0051707">
    <property type="term" value="P:response to other organism"/>
    <property type="evidence" value="ECO:0007669"/>
    <property type="project" value="UniProtKB-ARBA"/>
</dbReference>
<dbReference type="InterPro" id="IPR056789">
    <property type="entry name" value="LRR_R13L1-DRL21"/>
</dbReference>
<evidence type="ECO:0000256" key="5">
    <source>
        <dbReference type="ARBA" id="ARBA00022840"/>
    </source>
</evidence>
<dbReference type="SUPFAM" id="SSF52540">
    <property type="entry name" value="P-loop containing nucleoside triphosphate hydrolases"/>
    <property type="match status" value="1"/>
</dbReference>
<evidence type="ECO:0000259" key="9">
    <source>
        <dbReference type="Pfam" id="PF25019"/>
    </source>
</evidence>
<dbReference type="Gene3D" id="3.40.50.300">
    <property type="entry name" value="P-loop containing nucleotide triphosphate hydrolases"/>
    <property type="match status" value="1"/>
</dbReference>
<keyword evidence="5" id="KW-0067">ATP-binding</keyword>